<dbReference type="GO" id="GO:0008270">
    <property type="term" value="F:zinc ion binding"/>
    <property type="evidence" value="ECO:0007669"/>
    <property type="project" value="UniProtKB-KW"/>
</dbReference>
<dbReference type="InterPro" id="IPR013087">
    <property type="entry name" value="Znf_C2H2_type"/>
</dbReference>
<dbReference type="Proteomes" id="UP000663880">
    <property type="component" value="Unassembled WGS sequence"/>
</dbReference>
<protein>
    <recommendedName>
        <fullName evidence="3">C2H2-type domain-containing protein</fullName>
    </recommendedName>
</protein>
<comment type="caution">
    <text evidence="4">The sequence shown here is derived from an EMBL/GenBank/DDBJ whole genome shotgun (WGS) entry which is preliminary data.</text>
</comment>
<keyword evidence="5" id="KW-1185">Reference proteome</keyword>
<dbReference type="AlphaFoldDB" id="A0A821XQQ5"/>
<keyword evidence="1" id="KW-0479">Metal-binding</keyword>
<feature type="domain" description="C2H2-type" evidence="3">
    <location>
        <begin position="38"/>
        <end position="66"/>
    </location>
</feature>
<feature type="compositionally biased region" description="Polar residues" evidence="2">
    <location>
        <begin position="1"/>
        <end position="17"/>
    </location>
</feature>
<dbReference type="OrthoDB" id="8197512at2759"/>
<evidence type="ECO:0000313" key="4">
    <source>
        <dbReference type="EMBL" id="CAF4948378.1"/>
    </source>
</evidence>
<feature type="region of interest" description="Disordered" evidence="2">
    <location>
        <begin position="1"/>
        <end position="36"/>
    </location>
</feature>
<evidence type="ECO:0000313" key="5">
    <source>
        <dbReference type="Proteomes" id="UP000663880"/>
    </source>
</evidence>
<evidence type="ECO:0000259" key="3">
    <source>
        <dbReference type="PROSITE" id="PS50157"/>
    </source>
</evidence>
<organism evidence="4 5">
    <name type="scientific">Pieris macdunnoughi</name>
    <dbReference type="NCBI Taxonomy" id="345717"/>
    <lineage>
        <taxon>Eukaryota</taxon>
        <taxon>Metazoa</taxon>
        <taxon>Ecdysozoa</taxon>
        <taxon>Arthropoda</taxon>
        <taxon>Hexapoda</taxon>
        <taxon>Insecta</taxon>
        <taxon>Pterygota</taxon>
        <taxon>Neoptera</taxon>
        <taxon>Endopterygota</taxon>
        <taxon>Lepidoptera</taxon>
        <taxon>Glossata</taxon>
        <taxon>Ditrysia</taxon>
        <taxon>Papilionoidea</taxon>
        <taxon>Pieridae</taxon>
        <taxon>Pierinae</taxon>
        <taxon>Pieris</taxon>
    </lineage>
</organism>
<evidence type="ECO:0000256" key="1">
    <source>
        <dbReference type="PROSITE-ProRule" id="PRU00042"/>
    </source>
</evidence>
<gene>
    <name evidence="4" type="ORF">PMACD_LOCUS15437</name>
</gene>
<dbReference type="EMBL" id="CAJOBZ010000070">
    <property type="protein sequence ID" value="CAF4948378.1"/>
    <property type="molecule type" value="Genomic_DNA"/>
</dbReference>
<keyword evidence="1" id="KW-0862">Zinc</keyword>
<proteinExistence type="predicted"/>
<keyword evidence="1" id="KW-0863">Zinc-finger</keyword>
<name>A0A821XQQ5_9NEOP</name>
<dbReference type="PROSITE" id="PS50157">
    <property type="entry name" value="ZINC_FINGER_C2H2_2"/>
    <property type="match status" value="1"/>
</dbReference>
<evidence type="ECO:0000256" key="2">
    <source>
        <dbReference type="SAM" id="MobiDB-lite"/>
    </source>
</evidence>
<dbReference type="PROSITE" id="PS00028">
    <property type="entry name" value="ZINC_FINGER_C2H2_1"/>
    <property type="match status" value="1"/>
</dbReference>
<reference evidence="4" key="1">
    <citation type="submission" date="2021-02" db="EMBL/GenBank/DDBJ databases">
        <authorList>
            <person name="Steward A R."/>
        </authorList>
    </citation>
    <scope>NUCLEOTIDE SEQUENCE</scope>
</reference>
<accession>A0A821XQQ5</accession>
<sequence>MRNYNVSPDFSLGSGSAINPPRDGRSGEAASGLATPGCTCPVCGRVFRTNRGLGVHKRAAHPLEANVEAAPNAVKRRWREEEIALMARSEARLTRELGRCGKGEEHWKQ</sequence>